<dbReference type="AlphaFoldDB" id="A0A848B344"/>
<name>A0A848B344_9FIRM</name>
<dbReference type="Proteomes" id="UP000543804">
    <property type="component" value="Unassembled WGS sequence"/>
</dbReference>
<proteinExistence type="predicted"/>
<comment type="caution">
    <text evidence="1">The sequence shown here is derived from an EMBL/GenBank/DDBJ whole genome shotgun (WGS) entry which is preliminary data.</text>
</comment>
<evidence type="ECO:0000313" key="2">
    <source>
        <dbReference type="Proteomes" id="UP000543804"/>
    </source>
</evidence>
<dbReference type="Gene3D" id="3.10.310.10">
    <property type="entry name" value="Diaminopimelate Epimerase, Chain A, domain 1"/>
    <property type="match status" value="1"/>
</dbReference>
<accession>A0A848B344</accession>
<gene>
    <name evidence="1" type="ORF">HF878_00250</name>
</gene>
<dbReference type="EMBL" id="JABAFA010000001">
    <property type="protein sequence ID" value="NMD97916.1"/>
    <property type="molecule type" value="Genomic_DNA"/>
</dbReference>
<protein>
    <submittedName>
        <fullName evidence="1">Uncharacterized protein</fullName>
    </submittedName>
</protein>
<keyword evidence="2" id="KW-1185">Reference proteome</keyword>
<reference evidence="1 2" key="1">
    <citation type="submission" date="2020-04" db="EMBL/GenBank/DDBJ databases">
        <authorList>
            <person name="Hitch T.C.A."/>
            <person name="Wylensek D."/>
            <person name="Clavel T."/>
        </authorList>
    </citation>
    <scope>NUCLEOTIDE SEQUENCE [LARGE SCALE GENOMIC DNA]</scope>
    <source>
        <strain evidence="1 2">PG-130-P53-12</strain>
    </source>
</reference>
<evidence type="ECO:0000313" key="1">
    <source>
        <dbReference type="EMBL" id="NMD97916.1"/>
    </source>
</evidence>
<organism evidence="1 2">
    <name type="scientific">Selenomonas bovis</name>
    <dbReference type="NCBI Taxonomy" id="416586"/>
    <lineage>
        <taxon>Bacteria</taxon>
        <taxon>Bacillati</taxon>
        <taxon>Bacillota</taxon>
        <taxon>Negativicutes</taxon>
        <taxon>Selenomonadales</taxon>
        <taxon>Selenomonadaceae</taxon>
        <taxon>Selenomonas</taxon>
    </lineage>
</organism>
<sequence length="140" mass="15215">MMMVMSYTVDGKEYLVLNASAEGSYLPGTAGVRLLADRRQGVGADRILVFTGTKAEPSLLVYTPEGEAAKAEPADYKVLVRYLAEEHLAASPAEIAHAFGDRAFVEAFEGGEVARVEFRVTASFALRMREADERAERLVG</sequence>
<dbReference type="RefSeq" id="WP_019542658.1">
    <property type="nucleotide sequence ID" value="NZ_JABAFA010000001.1"/>
</dbReference>